<keyword evidence="2" id="KW-1185">Reference proteome</keyword>
<evidence type="ECO:0000313" key="1">
    <source>
        <dbReference type="EMBL" id="QIO07559.1"/>
    </source>
</evidence>
<proteinExistence type="predicted"/>
<gene>
    <name evidence="1" type="ORF">G8E00_15440</name>
</gene>
<sequence>MRVTIYFLFFLPFKIYASDNFNIISQCNNEYETSCDVLRLNGVKKNIILAGVRSPIIKKISDDVFYVLSSCGSPCVGHYFFDRNKEDYTNELIVFDINSGCIIESDSAGKKIYAKRMFSNNRRTLINLSKIEFDILSSKMNYYSDFNEMSYFDKAGNLNLIANDYEKILLKKKIINPCGSVKK</sequence>
<organism evidence="1 2">
    <name type="scientific">Acinetobacter shaoyimingii</name>
    <dbReference type="NCBI Taxonomy" id="2715164"/>
    <lineage>
        <taxon>Bacteria</taxon>
        <taxon>Pseudomonadati</taxon>
        <taxon>Pseudomonadota</taxon>
        <taxon>Gammaproteobacteria</taxon>
        <taxon>Moraxellales</taxon>
        <taxon>Moraxellaceae</taxon>
        <taxon>Acinetobacter</taxon>
    </lineage>
</organism>
<evidence type="ECO:0000313" key="2">
    <source>
        <dbReference type="Proteomes" id="UP000502297"/>
    </source>
</evidence>
<dbReference type="EMBL" id="CP049801">
    <property type="protein sequence ID" value="QIO07559.1"/>
    <property type="molecule type" value="Genomic_DNA"/>
</dbReference>
<dbReference type="Proteomes" id="UP000502297">
    <property type="component" value="Chromosome"/>
</dbReference>
<dbReference type="AlphaFoldDB" id="A0A6G8S043"/>
<protein>
    <submittedName>
        <fullName evidence="1">Uncharacterized protein</fullName>
    </submittedName>
</protein>
<accession>A0A6G8S043</accession>
<name>A0A6G8S043_9GAMM</name>
<dbReference type="KEGG" id="asha:G8E00_15440"/>
<reference evidence="1 2" key="1">
    <citation type="submission" date="2020-03" db="EMBL/GenBank/DDBJ databases">
        <authorList>
            <person name="Zhu W."/>
        </authorList>
    </citation>
    <scope>NUCLEOTIDE SEQUENCE [LARGE SCALE GENOMIC DNA]</scope>
    <source>
        <strain evidence="1 2">323-1</strain>
    </source>
</reference>